<evidence type="ECO:0000256" key="4">
    <source>
        <dbReference type="ARBA" id="ARBA00023136"/>
    </source>
</evidence>
<evidence type="ECO:0000313" key="8">
    <source>
        <dbReference type="Proteomes" id="UP000886876"/>
    </source>
</evidence>
<reference evidence="7" key="2">
    <citation type="journal article" date="2021" name="PeerJ">
        <title>Extensive microbial diversity within the chicken gut microbiome revealed by metagenomics and culture.</title>
        <authorList>
            <person name="Gilroy R."/>
            <person name="Ravi A."/>
            <person name="Getino M."/>
            <person name="Pursley I."/>
            <person name="Horton D.L."/>
            <person name="Alikhan N.F."/>
            <person name="Baker D."/>
            <person name="Gharbi K."/>
            <person name="Hall N."/>
            <person name="Watson M."/>
            <person name="Adriaenssens E.M."/>
            <person name="Foster-Nyarko E."/>
            <person name="Jarju S."/>
            <person name="Secka A."/>
            <person name="Antonio M."/>
            <person name="Oren A."/>
            <person name="Chaudhuri R.R."/>
            <person name="La Ragione R."/>
            <person name="Hildebrand F."/>
            <person name="Pallen M.J."/>
        </authorList>
    </citation>
    <scope>NUCLEOTIDE SEQUENCE</scope>
    <source>
        <strain evidence="7">ChiHecec3B27-6122</strain>
    </source>
</reference>
<comment type="caution">
    <text evidence="7">The sequence shown here is derived from an EMBL/GenBank/DDBJ whole genome shotgun (WGS) entry which is preliminary data.</text>
</comment>
<sequence length="143" mass="15267">MSIVWVAVMLIFLIVEAATAGLTCIWFAIGALAALIAALFGAPLWLQIIWFFVISFVTLYFTRPLVKKYVNSKSQPTNADMVIGKEALVTEAIDNVEGVGAVAVGGKVWTARSADGQPVETGSIVTVLRIEGVKLIVSAEQKA</sequence>
<keyword evidence="2 5" id="KW-0812">Transmembrane</keyword>
<gene>
    <name evidence="7" type="ORF">IAD42_02030</name>
</gene>
<proteinExistence type="predicted"/>
<keyword evidence="4 5" id="KW-0472">Membrane</keyword>
<dbReference type="InterPro" id="IPR052165">
    <property type="entry name" value="Membrane_assoc_protease"/>
</dbReference>
<dbReference type="EMBL" id="DVJS01000044">
    <property type="protein sequence ID" value="HIS96732.1"/>
    <property type="molecule type" value="Genomic_DNA"/>
</dbReference>
<dbReference type="PANTHER" id="PTHR33507">
    <property type="entry name" value="INNER MEMBRANE PROTEIN YBBJ"/>
    <property type="match status" value="1"/>
</dbReference>
<dbReference type="Pfam" id="PF01957">
    <property type="entry name" value="NfeD"/>
    <property type="match status" value="1"/>
</dbReference>
<reference evidence="7" key="1">
    <citation type="submission" date="2020-10" db="EMBL/GenBank/DDBJ databases">
        <authorList>
            <person name="Gilroy R."/>
        </authorList>
    </citation>
    <scope>NUCLEOTIDE SEQUENCE</scope>
    <source>
        <strain evidence="7">ChiHecec3B27-6122</strain>
    </source>
</reference>
<dbReference type="InterPro" id="IPR012340">
    <property type="entry name" value="NA-bd_OB-fold"/>
</dbReference>
<dbReference type="Proteomes" id="UP000886876">
    <property type="component" value="Unassembled WGS sequence"/>
</dbReference>
<evidence type="ECO:0000256" key="5">
    <source>
        <dbReference type="SAM" id="Phobius"/>
    </source>
</evidence>
<dbReference type="InterPro" id="IPR002810">
    <property type="entry name" value="NfeD-like_C"/>
</dbReference>
<feature type="domain" description="NfeD-like C-terminal" evidence="6">
    <location>
        <begin position="80"/>
        <end position="137"/>
    </location>
</feature>
<organism evidence="7 8">
    <name type="scientific">Candidatus Scatomorpha pullistercoris</name>
    <dbReference type="NCBI Taxonomy" id="2840929"/>
    <lineage>
        <taxon>Bacteria</taxon>
        <taxon>Bacillati</taxon>
        <taxon>Bacillota</taxon>
        <taxon>Clostridia</taxon>
        <taxon>Eubacteriales</taxon>
        <taxon>Candidatus Scatomorpha</taxon>
    </lineage>
</organism>
<protein>
    <submittedName>
        <fullName evidence="7">NfeD family protein</fullName>
    </submittedName>
</protein>
<evidence type="ECO:0000256" key="3">
    <source>
        <dbReference type="ARBA" id="ARBA00022989"/>
    </source>
</evidence>
<evidence type="ECO:0000256" key="2">
    <source>
        <dbReference type="ARBA" id="ARBA00022692"/>
    </source>
</evidence>
<name>A0A9D1K8Z7_9FIRM</name>
<dbReference type="Gene3D" id="2.40.50.140">
    <property type="entry name" value="Nucleic acid-binding proteins"/>
    <property type="match status" value="1"/>
</dbReference>
<evidence type="ECO:0000259" key="6">
    <source>
        <dbReference type="Pfam" id="PF01957"/>
    </source>
</evidence>
<evidence type="ECO:0000313" key="7">
    <source>
        <dbReference type="EMBL" id="HIS96732.1"/>
    </source>
</evidence>
<dbReference type="AlphaFoldDB" id="A0A9D1K8Z7"/>
<comment type="subcellular location">
    <subcellularLocation>
        <location evidence="1">Membrane</location>
        <topology evidence="1">Multi-pass membrane protein</topology>
    </subcellularLocation>
</comment>
<keyword evidence="3 5" id="KW-1133">Transmembrane helix</keyword>
<feature type="transmembrane region" description="Helical" evidence="5">
    <location>
        <begin position="27"/>
        <end position="60"/>
    </location>
</feature>
<dbReference type="GO" id="GO:0005886">
    <property type="term" value="C:plasma membrane"/>
    <property type="evidence" value="ECO:0007669"/>
    <property type="project" value="TreeGrafter"/>
</dbReference>
<dbReference type="SUPFAM" id="SSF141322">
    <property type="entry name" value="NfeD domain-like"/>
    <property type="match status" value="1"/>
</dbReference>
<accession>A0A9D1K8Z7</accession>
<evidence type="ECO:0000256" key="1">
    <source>
        <dbReference type="ARBA" id="ARBA00004141"/>
    </source>
</evidence>
<dbReference type="PANTHER" id="PTHR33507:SF3">
    <property type="entry name" value="INNER MEMBRANE PROTEIN YBBJ"/>
    <property type="match status" value="1"/>
</dbReference>